<accession>A0A7R7ZN82</accession>
<dbReference type="Proteomes" id="UP000637239">
    <property type="component" value="Chromosome 3"/>
</dbReference>
<dbReference type="KEGG" id="ache:ACHE_31248S"/>
<organism evidence="1 2">
    <name type="scientific">Aspergillus chevalieri</name>
    <name type="common">Eurotium chevalieri</name>
    <dbReference type="NCBI Taxonomy" id="182096"/>
    <lineage>
        <taxon>Eukaryota</taxon>
        <taxon>Fungi</taxon>
        <taxon>Dikarya</taxon>
        <taxon>Ascomycota</taxon>
        <taxon>Pezizomycotina</taxon>
        <taxon>Eurotiomycetes</taxon>
        <taxon>Eurotiomycetidae</taxon>
        <taxon>Eurotiales</taxon>
        <taxon>Aspergillaceae</taxon>
        <taxon>Aspergillus</taxon>
        <taxon>Aspergillus subgen. Aspergillus</taxon>
    </lineage>
</organism>
<evidence type="ECO:0000313" key="1">
    <source>
        <dbReference type="EMBL" id="BCR87261.1"/>
    </source>
</evidence>
<gene>
    <name evidence="1" type="ORF">ACHE_31248S</name>
</gene>
<dbReference type="GeneID" id="66981620"/>
<reference evidence="1" key="1">
    <citation type="submission" date="2021-01" db="EMBL/GenBank/DDBJ databases">
        <authorList>
            <consortium name="Aspergillus chevalieri M1 genome sequencing consortium"/>
            <person name="Kazuki M."/>
            <person name="Futagami T."/>
        </authorList>
    </citation>
    <scope>NUCLEOTIDE SEQUENCE</scope>
    <source>
        <strain evidence="1">M1</strain>
    </source>
</reference>
<reference evidence="1" key="2">
    <citation type="submission" date="2021-02" db="EMBL/GenBank/DDBJ databases">
        <title>Aspergillus chevalieri M1 genome sequence.</title>
        <authorList>
            <person name="Kadooka C."/>
            <person name="Mori K."/>
            <person name="Futagami T."/>
        </authorList>
    </citation>
    <scope>NUCLEOTIDE SEQUENCE</scope>
    <source>
        <strain evidence="1">M1</strain>
    </source>
</reference>
<name>A0A7R7ZN82_ASPCH</name>
<keyword evidence="2" id="KW-1185">Reference proteome</keyword>
<dbReference type="AlphaFoldDB" id="A0A7R7ZN82"/>
<dbReference type="RefSeq" id="XP_043135783.1">
    <property type="nucleotide sequence ID" value="XM_043277956.1"/>
</dbReference>
<dbReference type="EMBL" id="AP024418">
    <property type="protein sequence ID" value="BCR87261.1"/>
    <property type="molecule type" value="Genomic_DNA"/>
</dbReference>
<evidence type="ECO:0000313" key="2">
    <source>
        <dbReference type="Proteomes" id="UP000637239"/>
    </source>
</evidence>
<protein>
    <submittedName>
        <fullName evidence="1">Uncharacterized protein</fullName>
    </submittedName>
</protein>
<sequence>MPSTLQPGAPDITLIYYKVSEIAGGTREVKAKIRRGEVARVWVNILGERFPPRRFFVTHSKEQNKLRS</sequence>
<proteinExistence type="predicted"/>